<dbReference type="HOGENOM" id="CLU_016047_0_3_9"/>
<dbReference type="PANTHER" id="PTHR43005:SF2">
    <property type="entry name" value="INTEGRAL MEMBRANE SUGAR TRANSPORT PROTEIN"/>
    <property type="match status" value="1"/>
</dbReference>
<evidence type="ECO:0000313" key="9">
    <source>
        <dbReference type="EMBL" id="BAB04964.1"/>
    </source>
</evidence>
<accession>Q9KDG8</accession>
<sequence>MAKKGKRGLRFSLSETQLGYAMVAPALILVIVVTLWPVALSFYNSLFDYRLTDPTRSQTMLSSSVDLEAYVNNYYYLDRSLDHLSTSSAPEHQDIFQDIEQSIRQYHEQLQADSHVKERYATVEEMVNNYEPVRDQSLKYAKLDRDIAEGYQAELSEVLATVEPLITEADQEHAELYQNFYHYVQNIETAILESNFIGFSHYVNYVQDSRMWAAMSNTLFFTVVSVAAELVLGLAIALLINRTFKGRGLVRVAVLIPWAIPTAVAAMMWRYLYDGQFGVIAHYFEQLGLISDSSVLLSTGAGAMFSIIFADVWKTTPYMALLLLAGLQTIPNSLYEAAKVDGANRIQTFFKITLPLLKSAILVALLFRTLDAFRVFDLIFVLTGGGPANSTESISIYAYRTLFSQQNFGAGSALSVIVFLSVALISFAFIKFIGSDLFEGRTRRS</sequence>
<keyword evidence="3" id="KW-1003">Cell membrane</keyword>
<dbReference type="InterPro" id="IPR000515">
    <property type="entry name" value="MetI-like"/>
</dbReference>
<name>Q9KDG8_HALH5</name>
<feature type="domain" description="ABC transmembrane type-1" evidence="8">
    <location>
        <begin position="215"/>
        <end position="429"/>
    </location>
</feature>
<feature type="transmembrane region" description="Helical" evidence="7">
    <location>
        <begin position="349"/>
        <end position="367"/>
    </location>
</feature>
<keyword evidence="10" id="KW-1185">Reference proteome</keyword>
<dbReference type="EMBL" id="BA000004">
    <property type="protein sequence ID" value="BAB04964.1"/>
    <property type="molecule type" value="Genomic_DNA"/>
</dbReference>
<keyword evidence="6 7" id="KW-0472">Membrane</keyword>
<dbReference type="OrthoDB" id="9783714at2"/>
<organism evidence="9 10">
    <name type="scientific">Halalkalibacterium halodurans (strain ATCC BAA-125 / DSM 18197 / FERM 7344 / JCM 9153 / C-125)</name>
    <name type="common">Bacillus halodurans</name>
    <dbReference type="NCBI Taxonomy" id="272558"/>
    <lineage>
        <taxon>Bacteria</taxon>
        <taxon>Bacillati</taxon>
        <taxon>Bacillota</taxon>
        <taxon>Bacilli</taxon>
        <taxon>Bacillales</taxon>
        <taxon>Bacillaceae</taxon>
        <taxon>Halalkalibacterium (ex Joshi et al. 2022)</taxon>
    </lineage>
</organism>
<comment type="similarity">
    <text evidence="7">Belongs to the binding-protein-dependent transport system permease family.</text>
</comment>
<keyword evidence="2 7" id="KW-0813">Transport</keyword>
<dbReference type="Pfam" id="PF00528">
    <property type="entry name" value="BPD_transp_1"/>
    <property type="match status" value="1"/>
</dbReference>
<dbReference type="CDD" id="cd06261">
    <property type="entry name" value="TM_PBP2"/>
    <property type="match status" value="1"/>
</dbReference>
<protein>
    <submittedName>
        <fullName evidence="9">BH1245 protein</fullName>
    </submittedName>
</protein>
<evidence type="ECO:0000256" key="2">
    <source>
        <dbReference type="ARBA" id="ARBA00022448"/>
    </source>
</evidence>
<evidence type="ECO:0000313" key="10">
    <source>
        <dbReference type="Proteomes" id="UP000001258"/>
    </source>
</evidence>
<dbReference type="AlphaFoldDB" id="Q9KDG8"/>
<feature type="transmembrane region" description="Helical" evidence="7">
    <location>
        <begin position="219"/>
        <end position="240"/>
    </location>
</feature>
<dbReference type="STRING" id="272558.gene:10727139"/>
<gene>
    <name evidence="9" type="ordered locus">BH1245</name>
</gene>
<dbReference type="InterPro" id="IPR035906">
    <property type="entry name" value="MetI-like_sf"/>
</dbReference>
<dbReference type="eggNOG" id="COG1175">
    <property type="taxonomic scope" value="Bacteria"/>
</dbReference>
<dbReference type="SUPFAM" id="SSF161098">
    <property type="entry name" value="MetI-like"/>
    <property type="match status" value="1"/>
</dbReference>
<keyword evidence="4 7" id="KW-0812">Transmembrane</keyword>
<evidence type="ECO:0000256" key="4">
    <source>
        <dbReference type="ARBA" id="ARBA00022692"/>
    </source>
</evidence>
<dbReference type="PANTHER" id="PTHR43005">
    <property type="entry name" value="BLR7065 PROTEIN"/>
    <property type="match status" value="1"/>
</dbReference>
<dbReference type="GO" id="GO:0005886">
    <property type="term" value="C:plasma membrane"/>
    <property type="evidence" value="ECO:0007669"/>
    <property type="project" value="UniProtKB-SubCell"/>
</dbReference>
<reference evidence="9 10" key="1">
    <citation type="journal article" date="2000" name="Nucleic Acids Res.">
        <title>Complete genome sequence of the alkaliphilic bacterium Bacillus halodurans and genomic sequence comparison with Bacillus subtilis.</title>
        <authorList>
            <person name="Takami H."/>
            <person name="Nakasone K."/>
            <person name="Takaki Y."/>
            <person name="Maeno G."/>
            <person name="Sasaki R."/>
            <person name="Masui N."/>
            <person name="Fuji F."/>
            <person name="Hirama C."/>
            <person name="Nakamura Y."/>
            <person name="Ogasawara N."/>
            <person name="Kuhara S."/>
            <person name="Horikoshi K."/>
        </authorList>
    </citation>
    <scope>NUCLEOTIDE SEQUENCE [LARGE SCALE GENOMIC DNA]</scope>
    <source>
        <strain evidence="10">ATCC BAA-125 / DSM 18197 / FERM 7344 / JCM 9153 / C-125</strain>
    </source>
</reference>
<dbReference type="KEGG" id="bha:BH1245"/>
<dbReference type="PIR" id="E83805">
    <property type="entry name" value="E83805"/>
</dbReference>
<feature type="transmembrane region" description="Helical" evidence="7">
    <location>
        <begin position="293"/>
        <end position="313"/>
    </location>
</feature>
<proteinExistence type="inferred from homology"/>
<keyword evidence="5 7" id="KW-1133">Transmembrane helix</keyword>
<evidence type="ECO:0000259" key="8">
    <source>
        <dbReference type="PROSITE" id="PS50928"/>
    </source>
</evidence>
<feature type="transmembrane region" description="Helical" evidence="7">
    <location>
        <begin position="252"/>
        <end position="273"/>
    </location>
</feature>
<comment type="subcellular location">
    <subcellularLocation>
        <location evidence="1 7">Cell membrane</location>
        <topology evidence="1 7">Multi-pass membrane protein</topology>
    </subcellularLocation>
</comment>
<feature type="transmembrane region" description="Helical" evidence="7">
    <location>
        <begin position="413"/>
        <end position="434"/>
    </location>
</feature>
<evidence type="ECO:0000256" key="3">
    <source>
        <dbReference type="ARBA" id="ARBA00022475"/>
    </source>
</evidence>
<dbReference type="RefSeq" id="WP_010897413.1">
    <property type="nucleotide sequence ID" value="NC_002570.2"/>
</dbReference>
<feature type="transmembrane region" description="Helical" evidence="7">
    <location>
        <begin position="20"/>
        <end position="43"/>
    </location>
</feature>
<dbReference type="PROSITE" id="PS50928">
    <property type="entry name" value="ABC_TM1"/>
    <property type="match status" value="1"/>
</dbReference>
<evidence type="ECO:0000256" key="7">
    <source>
        <dbReference type="RuleBase" id="RU363032"/>
    </source>
</evidence>
<dbReference type="GO" id="GO:0055085">
    <property type="term" value="P:transmembrane transport"/>
    <property type="evidence" value="ECO:0007669"/>
    <property type="project" value="InterPro"/>
</dbReference>
<dbReference type="Proteomes" id="UP000001258">
    <property type="component" value="Chromosome"/>
</dbReference>
<evidence type="ECO:0000256" key="1">
    <source>
        <dbReference type="ARBA" id="ARBA00004651"/>
    </source>
</evidence>
<evidence type="ECO:0000256" key="5">
    <source>
        <dbReference type="ARBA" id="ARBA00022989"/>
    </source>
</evidence>
<evidence type="ECO:0000256" key="6">
    <source>
        <dbReference type="ARBA" id="ARBA00023136"/>
    </source>
</evidence>
<dbReference type="Gene3D" id="1.10.3720.10">
    <property type="entry name" value="MetI-like"/>
    <property type="match status" value="1"/>
</dbReference>